<keyword evidence="6" id="KW-1185">Reference proteome</keyword>
<dbReference type="Pfam" id="PF07676">
    <property type="entry name" value="PD40"/>
    <property type="match status" value="3"/>
</dbReference>
<evidence type="ECO:0000313" key="5">
    <source>
        <dbReference type="EMBL" id="MBV7256215.1"/>
    </source>
</evidence>
<accession>A0ABS6SD93</accession>
<organism evidence="5 6">
    <name type="scientific">Pacificimonas pallii</name>
    <dbReference type="NCBI Taxonomy" id="2827236"/>
    <lineage>
        <taxon>Bacteria</taxon>
        <taxon>Pseudomonadati</taxon>
        <taxon>Pseudomonadota</taxon>
        <taxon>Alphaproteobacteria</taxon>
        <taxon>Sphingomonadales</taxon>
        <taxon>Sphingosinicellaceae</taxon>
        <taxon>Pacificimonas</taxon>
    </lineage>
</organism>
<feature type="domain" description="Peptidase S9 prolyl oligopeptidase catalytic" evidence="4">
    <location>
        <begin position="478"/>
        <end position="684"/>
    </location>
</feature>
<dbReference type="PANTHER" id="PTHR42776:SF27">
    <property type="entry name" value="DIPEPTIDYL PEPTIDASE FAMILY MEMBER 6"/>
    <property type="match status" value="1"/>
</dbReference>
<proteinExistence type="predicted"/>
<dbReference type="Proteomes" id="UP000722336">
    <property type="component" value="Unassembled WGS sequence"/>
</dbReference>
<evidence type="ECO:0000256" key="3">
    <source>
        <dbReference type="SAM" id="SignalP"/>
    </source>
</evidence>
<evidence type="ECO:0000259" key="4">
    <source>
        <dbReference type="Pfam" id="PF00326"/>
    </source>
</evidence>
<feature type="chain" id="PRO_5046700730" evidence="3">
    <location>
        <begin position="22"/>
        <end position="700"/>
    </location>
</feature>
<dbReference type="PANTHER" id="PTHR42776">
    <property type="entry name" value="SERINE PEPTIDASE S9 FAMILY MEMBER"/>
    <property type="match status" value="1"/>
</dbReference>
<reference evidence="5 6" key="1">
    <citation type="submission" date="2021-04" db="EMBL/GenBank/DDBJ databases">
        <authorList>
            <person name="Pira H."/>
            <person name="Risdian C."/>
            <person name="Wink J."/>
        </authorList>
    </citation>
    <scope>NUCLEOTIDE SEQUENCE [LARGE SCALE GENOMIC DNA]</scope>
    <source>
        <strain evidence="5 6">WHA3</strain>
    </source>
</reference>
<keyword evidence="2" id="KW-0645">Protease</keyword>
<dbReference type="InterPro" id="IPR011659">
    <property type="entry name" value="WD40"/>
</dbReference>
<sequence length="700" mass="75995">MHLRHWLAAYCLSFAAPFSLASALAEDGGDAGKFTAERVFDLEYADDPQISPDGGTIVYARKSMDRFADRNVSDLWVIDTRSGSHRPLVAGAASSSSVRWSPDGSRLVYLTTTNDKPDLRVRFMDSGESFSLAQFEYGPSAPTWSPDGKYLAFSMFVPDEKASFAKSPKSPEGAKWAEPMKIIDDLVFRFDGAGYLPKGKTHVFVLSTEGGTPRQVTSGANGFDAPAWLGNDTLLVTGNAAEDADLDPIESEIYRIRLSDLSRSAVTDRDGPDFAPAVSPDGSRIAYLGFDDEVKAYQQTDLYVMRRDGTRARNLTADYDRTIGAVHWRADGKALIGQVEIDGLLTLVSIDLSGNVRPLLSDMGGTSIGRPYASGSFSVAGKTGGGAPVIAYTKSSPDRPAEVALSRGGRAGQVMTRLNEDALGHLNLATIEEIKVRSSHDGREIEAWIALPPGFRADGTYPMILEIHGGPNTMYGPYFAAEIQRYAAEGYVTVYANPRGSTGYGEGFAQLIEQDYPGHDHDDLMSVVDALIAKNYVSEDRLFITGGSGGGILTAWAVGKTERFAAAAAIKPVINWTSMALAGDIARYVSRHWFNGHPWEKPEEYWRRSPLSLMPNVTTPTMVMVGEEDWRTPSWEAEQFYTALKVQNVDTVLVKVPGASHSIAGRPSQLIGKVDNIMGWFAKYDPAADKDAGEEAEGAE</sequence>
<dbReference type="InterPro" id="IPR001375">
    <property type="entry name" value="Peptidase_S9_cat"/>
</dbReference>
<protein>
    <submittedName>
        <fullName evidence="5">S9 family peptidase</fullName>
    </submittedName>
</protein>
<evidence type="ECO:0000313" key="6">
    <source>
        <dbReference type="Proteomes" id="UP000722336"/>
    </source>
</evidence>
<keyword evidence="3" id="KW-0732">Signal</keyword>
<dbReference type="Pfam" id="PF00326">
    <property type="entry name" value="Peptidase_S9"/>
    <property type="match status" value="1"/>
</dbReference>
<dbReference type="RefSeq" id="WP_218444778.1">
    <property type="nucleotide sequence ID" value="NZ_JAGSPA010000002.1"/>
</dbReference>
<keyword evidence="2" id="KW-0720">Serine protease</keyword>
<dbReference type="EMBL" id="JAGSPA010000002">
    <property type="protein sequence ID" value="MBV7256215.1"/>
    <property type="molecule type" value="Genomic_DNA"/>
</dbReference>
<gene>
    <name evidence="5" type="ORF">KCG44_05390</name>
</gene>
<name>A0ABS6SD93_9SPHN</name>
<keyword evidence="1" id="KW-0378">Hydrolase</keyword>
<evidence type="ECO:0000256" key="1">
    <source>
        <dbReference type="ARBA" id="ARBA00022801"/>
    </source>
</evidence>
<evidence type="ECO:0000256" key="2">
    <source>
        <dbReference type="ARBA" id="ARBA00022825"/>
    </source>
</evidence>
<comment type="caution">
    <text evidence="5">The sequence shown here is derived from an EMBL/GenBank/DDBJ whole genome shotgun (WGS) entry which is preliminary data.</text>
</comment>
<feature type="signal peptide" evidence="3">
    <location>
        <begin position="1"/>
        <end position="21"/>
    </location>
</feature>